<dbReference type="PANTHER" id="PTHR32243:SF18">
    <property type="entry name" value="INNER MEMBRANE ABC TRANSPORTER PERMEASE PROTEIN YCJP"/>
    <property type="match status" value="1"/>
</dbReference>
<feature type="transmembrane region" description="Helical" evidence="7">
    <location>
        <begin position="12"/>
        <end position="32"/>
    </location>
</feature>
<comment type="similarity">
    <text evidence="7">Belongs to the binding-protein-dependent transport system permease family.</text>
</comment>
<dbReference type="InterPro" id="IPR050901">
    <property type="entry name" value="BP-dep_ABC_trans_perm"/>
</dbReference>
<reference evidence="9" key="1">
    <citation type="submission" date="2016-01" db="EMBL/GenBank/DDBJ databases">
        <authorList>
            <person name="Regsiter A."/>
            <person name="william w."/>
        </authorList>
    </citation>
    <scope>NUCLEOTIDE SEQUENCE</scope>
    <source>
        <strain evidence="9">NCPPB 1641</strain>
    </source>
</reference>
<keyword evidence="10" id="KW-1185">Reference proteome</keyword>
<feature type="domain" description="ABC transmembrane type-1" evidence="8">
    <location>
        <begin position="69"/>
        <end position="260"/>
    </location>
</feature>
<comment type="subcellular location">
    <subcellularLocation>
        <location evidence="1 7">Cell membrane</location>
        <topology evidence="1 7">Multi-pass membrane protein</topology>
    </subcellularLocation>
</comment>
<dbReference type="Pfam" id="PF00528">
    <property type="entry name" value="BPD_transp_1"/>
    <property type="match status" value="1"/>
</dbReference>
<evidence type="ECO:0000256" key="6">
    <source>
        <dbReference type="ARBA" id="ARBA00023136"/>
    </source>
</evidence>
<name>A0A1S7U8T6_9HYPH</name>
<feature type="transmembrane region" description="Helical" evidence="7">
    <location>
        <begin position="181"/>
        <end position="206"/>
    </location>
</feature>
<dbReference type="InterPro" id="IPR035906">
    <property type="entry name" value="MetI-like_sf"/>
</dbReference>
<evidence type="ECO:0000256" key="3">
    <source>
        <dbReference type="ARBA" id="ARBA00022475"/>
    </source>
</evidence>
<dbReference type="SUPFAM" id="SSF161098">
    <property type="entry name" value="MetI-like"/>
    <property type="match status" value="1"/>
</dbReference>
<dbReference type="PROSITE" id="PS50928">
    <property type="entry name" value="ABC_TM1"/>
    <property type="match status" value="1"/>
</dbReference>
<gene>
    <name evidence="9" type="ORF">AGR7A_pAt20190</name>
</gene>
<feature type="transmembrane region" description="Helical" evidence="7">
    <location>
        <begin position="73"/>
        <end position="95"/>
    </location>
</feature>
<dbReference type="RefSeq" id="WP_080855139.1">
    <property type="nucleotide sequence ID" value="NZ_LT009777.1"/>
</dbReference>
<keyword evidence="4 7" id="KW-0812">Transmembrane</keyword>
<evidence type="ECO:0000313" key="10">
    <source>
        <dbReference type="Proteomes" id="UP000192140"/>
    </source>
</evidence>
<evidence type="ECO:0000256" key="7">
    <source>
        <dbReference type="RuleBase" id="RU363032"/>
    </source>
</evidence>
<keyword evidence="3" id="KW-1003">Cell membrane</keyword>
<accession>A0A1S7U8T6</accession>
<protein>
    <submittedName>
        <fullName evidence="9">Binding-protein-dependent transport systems inner membrane component</fullName>
    </submittedName>
</protein>
<dbReference type="Gene3D" id="1.10.3720.10">
    <property type="entry name" value="MetI-like"/>
    <property type="match status" value="1"/>
</dbReference>
<organism evidence="9 10">
    <name type="scientific">Agrobacterium deltaense NCPPB 1641</name>
    <dbReference type="NCBI Taxonomy" id="1183425"/>
    <lineage>
        <taxon>Bacteria</taxon>
        <taxon>Pseudomonadati</taxon>
        <taxon>Pseudomonadota</taxon>
        <taxon>Alphaproteobacteria</taxon>
        <taxon>Hyphomicrobiales</taxon>
        <taxon>Rhizobiaceae</taxon>
        <taxon>Rhizobium/Agrobacterium group</taxon>
        <taxon>Agrobacterium</taxon>
    </lineage>
</organism>
<evidence type="ECO:0000256" key="1">
    <source>
        <dbReference type="ARBA" id="ARBA00004651"/>
    </source>
</evidence>
<evidence type="ECO:0000256" key="5">
    <source>
        <dbReference type="ARBA" id="ARBA00022989"/>
    </source>
</evidence>
<evidence type="ECO:0000259" key="8">
    <source>
        <dbReference type="PROSITE" id="PS50928"/>
    </source>
</evidence>
<dbReference type="GO" id="GO:0005886">
    <property type="term" value="C:plasma membrane"/>
    <property type="evidence" value="ECO:0007669"/>
    <property type="project" value="UniProtKB-SubCell"/>
</dbReference>
<dbReference type="AlphaFoldDB" id="A0A1S7U8T6"/>
<keyword evidence="2 7" id="KW-0813">Transport</keyword>
<proteinExistence type="inferred from homology"/>
<feature type="transmembrane region" description="Helical" evidence="7">
    <location>
        <begin position="107"/>
        <end position="128"/>
    </location>
</feature>
<comment type="caution">
    <text evidence="9">The sequence shown here is derived from an EMBL/GenBank/DDBJ whole genome shotgun (WGS) entry which is preliminary data.</text>
</comment>
<dbReference type="Proteomes" id="UP000192140">
    <property type="component" value="Unassembled WGS sequence"/>
</dbReference>
<dbReference type="GO" id="GO:0055085">
    <property type="term" value="P:transmembrane transport"/>
    <property type="evidence" value="ECO:0007669"/>
    <property type="project" value="InterPro"/>
</dbReference>
<evidence type="ECO:0000256" key="2">
    <source>
        <dbReference type="ARBA" id="ARBA00022448"/>
    </source>
</evidence>
<feature type="transmembrane region" description="Helical" evidence="7">
    <location>
        <begin position="239"/>
        <end position="260"/>
    </location>
</feature>
<evidence type="ECO:0000256" key="4">
    <source>
        <dbReference type="ARBA" id="ARBA00022692"/>
    </source>
</evidence>
<sequence>MNETTTLQRWSLSAVMLVIVIFLNMPIILMVLNSFQTTEQMLLSRKVIPAVFSLDNYRGLTQTPFFQYFRNSMIVSLGSTVVSVTAAVLGGYALSRYRNGLLQGYSTALFAVQMFPIILALIPLFLIFQPLGLINRPLSVMIVYAMVNLPFITWMARSYFDTIPRELEEAALIDGCGPIEAFVRIVLPLSGPGIAATSIFAFLFSYNEFFVANVFLRTSNAMTLPVGIRMFMDQFSTDWGSLMAAATLMMLPTLVLFMFVQKFIAHGAVAGGVKG</sequence>
<dbReference type="PANTHER" id="PTHR32243">
    <property type="entry name" value="MALTOSE TRANSPORT SYSTEM PERMEASE-RELATED"/>
    <property type="match status" value="1"/>
</dbReference>
<evidence type="ECO:0000313" key="9">
    <source>
        <dbReference type="EMBL" id="CVI63334.1"/>
    </source>
</evidence>
<keyword evidence="5 7" id="KW-1133">Transmembrane helix</keyword>
<feature type="transmembrane region" description="Helical" evidence="7">
    <location>
        <begin position="140"/>
        <end position="160"/>
    </location>
</feature>
<dbReference type="EMBL" id="FCNP01000049">
    <property type="protein sequence ID" value="CVI63334.1"/>
    <property type="molecule type" value="Genomic_DNA"/>
</dbReference>
<dbReference type="CDD" id="cd06261">
    <property type="entry name" value="TM_PBP2"/>
    <property type="match status" value="1"/>
</dbReference>
<keyword evidence="6 7" id="KW-0472">Membrane</keyword>
<dbReference type="InterPro" id="IPR000515">
    <property type="entry name" value="MetI-like"/>
</dbReference>